<gene>
    <name evidence="1" type="ORF">LSALG_LOCUS28212</name>
</gene>
<sequence length="158" mass="18306">MGTYHVEELSWLADDGVHTVTIDEFEPFVEDYSVYADYDAEYNVQTSCEHQPEVDYLEGMLSDDSGEAFYYENGYCSEGSRDDYDDSDYNVDESNIHFDVDVDMGEFHNVVDVDEHGILINHSPNEGNDMIDNEFEVIAIDDYRFAGFHEDDMKRMLK</sequence>
<keyword evidence="2" id="KW-1185">Reference proteome</keyword>
<name>A0AA35ZAG8_LACSI</name>
<protein>
    <submittedName>
        <fullName evidence="1">Uncharacterized protein</fullName>
    </submittedName>
</protein>
<reference evidence="1" key="1">
    <citation type="submission" date="2023-04" db="EMBL/GenBank/DDBJ databases">
        <authorList>
            <person name="Vijverberg K."/>
            <person name="Xiong W."/>
            <person name="Schranz E."/>
        </authorList>
    </citation>
    <scope>NUCLEOTIDE SEQUENCE</scope>
</reference>
<dbReference type="Proteomes" id="UP001177003">
    <property type="component" value="Chromosome 6"/>
</dbReference>
<dbReference type="EMBL" id="OX465082">
    <property type="protein sequence ID" value="CAI9288944.1"/>
    <property type="molecule type" value="Genomic_DNA"/>
</dbReference>
<evidence type="ECO:0000313" key="2">
    <source>
        <dbReference type="Proteomes" id="UP001177003"/>
    </source>
</evidence>
<accession>A0AA35ZAG8</accession>
<evidence type="ECO:0000313" key="1">
    <source>
        <dbReference type="EMBL" id="CAI9288944.1"/>
    </source>
</evidence>
<proteinExistence type="predicted"/>
<dbReference type="AlphaFoldDB" id="A0AA35ZAG8"/>
<organism evidence="1 2">
    <name type="scientific">Lactuca saligna</name>
    <name type="common">Willowleaf lettuce</name>
    <dbReference type="NCBI Taxonomy" id="75948"/>
    <lineage>
        <taxon>Eukaryota</taxon>
        <taxon>Viridiplantae</taxon>
        <taxon>Streptophyta</taxon>
        <taxon>Embryophyta</taxon>
        <taxon>Tracheophyta</taxon>
        <taxon>Spermatophyta</taxon>
        <taxon>Magnoliopsida</taxon>
        <taxon>eudicotyledons</taxon>
        <taxon>Gunneridae</taxon>
        <taxon>Pentapetalae</taxon>
        <taxon>asterids</taxon>
        <taxon>campanulids</taxon>
        <taxon>Asterales</taxon>
        <taxon>Asteraceae</taxon>
        <taxon>Cichorioideae</taxon>
        <taxon>Cichorieae</taxon>
        <taxon>Lactucinae</taxon>
        <taxon>Lactuca</taxon>
    </lineage>
</organism>